<dbReference type="InterPro" id="IPR038721">
    <property type="entry name" value="IS701-like_DDE_dom"/>
</dbReference>
<evidence type="ECO:0000313" key="4">
    <source>
        <dbReference type="Proteomes" id="UP000766570"/>
    </source>
</evidence>
<dbReference type="SUPFAM" id="SSF53098">
    <property type="entry name" value="Ribonuclease H-like"/>
    <property type="match status" value="1"/>
</dbReference>
<accession>A0ABS4WHD9</accession>
<feature type="region of interest" description="Disordered" evidence="1">
    <location>
        <begin position="232"/>
        <end position="258"/>
    </location>
</feature>
<dbReference type="EMBL" id="JAGIOE010000001">
    <property type="protein sequence ID" value="MBP2375613.1"/>
    <property type="molecule type" value="Genomic_DNA"/>
</dbReference>
<dbReference type="Pfam" id="PF13546">
    <property type="entry name" value="DDE_5"/>
    <property type="match status" value="1"/>
</dbReference>
<organism evidence="3 4">
    <name type="scientific">Paeniglutamicibacter psychrophenolicus</name>
    <dbReference type="NCBI Taxonomy" id="257454"/>
    <lineage>
        <taxon>Bacteria</taxon>
        <taxon>Bacillati</taxon>
        <taxon>Actinomycetota</taxon>
        <taxon>Actinomycetes</taxon>
        <taxon>Micrococcales</taxon>
        <taxon>Micrococcaceae</taxon>
        <taxon>Paeniglutamicibacter</taxon>
    </lineage>
</organism>
<proteinExistence type="predicted"/>
<evidence type="ECO:0000313" key="3">
    <source>
        <dbReference type="EMBL" id="MBP2375613.1"/>
    </source>
</evidence>
<comment type="caution">
    <text evidence="3">The sequence shown here is derived from an EMBL/GenBank/DDBJ whole genome shotgun (WGS) entry which is preliminary data.</text>
</comment>
<dbReference type="InterPro" id="IPR012337">
    <property type="entry name" value="RNaseH-like_sf"/>
</dbReference>
<gene>
    <name evidence="3" type="ORF">JOF46_003525</name>
</gene>
<keyword evidence="4" id="KW-1185">Reference proteome</keyword>
<protein>
    <recommendedName>
        <fullName evidence="2">Transposase IS701-like DDE domain-containing protein</fullName>
    </recommendedName>
</protein>
<sequence>MDAGYDVVRLAWLLRDLPMVLVGRLRSDRVFYAPAGARSGPSRGWQPRHGAKLVLRDPDTHPDPACATHHHLERYGAVQATAFGRMHPKLESRAWLKDHQGPLPLIEGTVIGLTVERLPGNATPKPMWLWASTPVPENEAQADHWWSMYLRRFDLEHTFRFLKQSLGWARPKLREPEAADRWTWIVLGAQALLRLARPLAVECRLPWRQPVPLARLSPARVRSTYRRTCRNTVHPAGPPIASAPGPGRPKGGTNRLKPTLQHVGKAHYKG</sequence>
<reference evidence="3 4" key="1">
    <citation type="submission" date="2021-03" db="EMBL/GenBank/DDBJ databases">
        <title>Sequencing the genomes of 1000 actinobacteria strains.</title>
        <authorList>
            <person name="Klenk H.-P."/>
        </authorList>
    </citation>
    <scope>NUCLEOTIDE SEQUENCE [LARGE SCALE GENOMIC DNA]</scope>
    <source>
        <strain evidence="3 4">DSM 15454</strain>
    </source>
</reference>
<dbReference type="Proteomes" id="UP000766570">
    <property type="component" value="Unassembled WGS sequence"/>
</dbReference>
<evidence type="ECO:0000259" key="2">
    <source>
        <dbReference type="Pfam" id="PF13546"/>
    </source>
</evidence>
<feature type="domain" description="Transposase IS701-like DDE" evidence="2">
    <location>
        <begin position="1"/>
        <end position="80"/>
    </location>
</feature>
<name>A0ABS4WHD9_9MICC</name>
<evidence type="ECO:0000256" key="1">
    <source>
        <dbReference type="SAM" id="MobiDB-lite"/>
    </source>
</evidence>